<proteinExistence type="predicted"/>
<name>A0A381I9R4_CLODI</name>
<organism evidence="1">
    <name type="scientific">Clostridioides difficile</name>
    <name type="common">Peptoclostridium difficile</name>
    <dbReference type="NCBI Taxonomy" id="1496"/>
    <lineage>
        <taxon>Bacteria</taxon>
        <taxon>Bacillati</taxon>
        <taxon>Bacillota</taxon>
        <taxon>Clostridia</taxon>
        <taxon>Peptostreptococcales</taxon>
        <taxon>Peptostreptococcaceae</taxon>
        <taxon>Clostridioides</taxon>
    </lineage>
</organism>
<accession>A0A381I9R4</accession>
<protein>
    <submittedName>
        <fullName evidence="1">ABC transporter permease</fullName>
    </submittedName>
</protein>
<dbReference type="EMBL" id="UFWD01000001">
    <property type="protein sequence ID" value="SUY23858.1"/>
    <property type="molecule type" value="Genomic_DNA"/>
</dbReference>
<gene>
    <name evidence="1" type="ORF">NCTC13307_01944</name>
</gene>
<reference evidence="1" key="1">
    <citation type="submission" date="2018-06" db="EMBL/GenBank/DDBJ databases">
        <authorList>
            <consortium name="Pathogen Informatics"/>
            <person name="Doyle S."/>
        </authorList>
    </citation>
    <scope>NUCLEOTIDE SEQUENCE</scope>
    <source>
        <strain evidence="1">NCTC13307</strain>
    </source>
</reference>
<evidence type="ECO:0000313" key="1">
    <source>
        <dbReference type="EMBL" id="SUY23858.1"/>
    </source>
</evidence>
<sequence length="63" mass="7796">MYYKNGNSYIEDRTSVDIIRESDFKKLRQYQNNNYEELTSKESVYYVSDSYKKYFLKTLRLKK</sequence>
<dbReference type="AlphaFoldDB" id="A0A381I9R4"/>